<evidence type="ECO:0000313" key="2">
    <source>
        <dbReference type="EMBL" id="VVC75790.1"/>
    </source>
</evidence>
<dbReference type="OrthoDB" id="5657126at2"/>
<accession>A0A5E4PFM7</accession>
<keyword evidence="3" id="KW-1185">Reference proteome</keyword>
<sequence>MIANRKDPLESEDRNTSPSSPAARFDASTCFIHDFLRKNSVPPVITAAAIEESLVALNRNNKLFGSFGETLVIFHNDMTPLGAFIRAIQSALTACYGVAVQDSQAGIFLDQSGRKAGPTAFAPIPNPHTTIIAMRVIDAYDEISWDKSLIQSYLYAKFSQYQPGIDEQDIVSEDKSLILREFELDTVLNRLPEKLVRNVLGIPDPSVNLHEFILLQSHLPLIYPRLESAIIHQTRVDHSIQLSIESLSLNANGSLGIKWKRNDELVALRKALSGLGGIAKHGDDIITTTVGYFPYCTETWRLEIANTLERILMDFKTTRNMPEISCTINLHETQLVKFTRNDLHPDYILSQPFISGEHLSNEINRVDFPALHPHADTRMNTAAQVDSEHDDTSLRPLKI</sequence>
<gene>
    <name evidence="2" type="ORF">AQUSIP_10870</name>
</gene>
<reference evidence="2 3" key="1">
    <citation type="submission" date="2019-08" db="EMBL/GenBank/DDBJ databases">
        <authorList>
            <person name="Guy L."/>
        </authorList>
    </citation>
    <scope>NUCLEOTIDE SEQUENCE [LARGE SCALE GENOMIC DNA]</scope>
    <source>
        <strain evidence="2 3">SGT-108</strain>
    </source>
</reference>
<evidence type="ECO:0000313" key="3">
    <source>
        <dbReference type="Proteomes" id="UP000324194"/>
    </source>
</evidence>
<feature type="compositionally biased region" description="Basic and acidic residues" evidence="1">
    <location>
        <begin position="1"/>
        <end position="15"/>
    </location>
</feature>
<dbReference type="EMBL" id="LR699119">
    <property type="protein sequence ID" value="VVC75790.1"/>
    <property type="molecule type" value="Genomic_DNA"/>
</dbReference>
<name>A0A5E4PFM7_9COXI</name>
<organism evidence="2 3">
    <name type="scientific">Aquicella siphonis</name>
    <dbReference type="NCBI Taxonomy" id="254247"/>
    <lineage>
        <taxon>Bacteria</taxon>
        <taxon>Pseudomonadati</taxon>
        <taxon>Pseudomonadota</taxon>
        <taxon>Gammaproteobacteria</taxon>
        <taxon>Legionellales</taxon>
        <taxon>Coxiellaceae</taxon>
        <taxon>Aquicella</taxon>
    </lineage>
</organism>
<dbReference type="AlphaFoldDB" id="A0A5E4PFM7"/>
<dbReference type="KEGG" id="asip:AQUSIP_10870"/>
<proteinExistence type="predicted"/>
<feature type="region of interest" description="Disordered" evidence="1">
    <location>
        <begin position="1"/>
        <end position="22"/>
    </location>
</feature>
<dbReference type="RefSeq" id="WP_148339066.1">
    <property type="nucleotide sequence ID" value="NZ_LR699119.1"/>
</dbReference>
<protein>
    <submittedName>
        <fullName evidence="2">Uncharacterized protein</fullName>
    </submittedName>
</protein>
<dbReference type="Proteomes" id="UP000324194">
    <property type="component" value="Chromosome 1"/>
</dbReference>
<evidence type="ECO:0000256" key="1">
    <source>
        <dbReference type="SAM" id="MobiDB-lite"/>
    </source>
</evidence>